<organism evidence="1 2">
    <name type="scientific">Sphagnum magellanicum</name>
    <dbReference type="NCBI Taxonomy" id="128215"/>
    <lineage>
        <taxon>Eukaryota</taxon>
        <taxon>Viridiplantae</taxon>
        <taxon>Streptophyta</taxon>
        <taxon>Embryophyta</taxon>
        <taxon>Bryophyta</taxon>
        <taxon>Sphagnophytina</taxon>
        <taxon>Sphagnopsida</taxon>
        <taxon>Sphagnales</taxon>
        <taxon>Sphagnaceae</taxon>
        <taxon>Sphagnum</taxon>
    </lineage>
</organism>
<name>A0ACB8HMI2_9BRYO</name>
<evidence type="ECO:0000313" key="2">
    <source>
        <dbReference type="Proteomes" id="UP000828922"/>
    </source>
</evidence>
<gene>
    <name evidence="1" type="ORF">CY35_07G084100</name>
</gene>
<sequence>MSSHTQQAQAQQAQAHAELIQQQQQDDDLFVPGIGEPDDLLEQIEPPSEAPIWPSLATAMADLNAFTSPNGWALTSFRTEKKKDEVVKVFLRCDRGGTYRSRVNEDFRCCGTASHQVGCPFDVVFRHFVAFGGWKLRICNTDHNHGPAPPITHLSLRRAAMKEHNDEIKVEARTGLQSTKIMRRLREQDLDIPILTRDILNDRQHQRIEFLAGHTPIQALLYTLQDDGDWVYQYQTNDNDKVTALFFSHRQCLELLPSNPFFLVMDCTYKTNKYKMPLLHIIGSTALGSMFFVAFCFLFSETTESYGFALRCLKSMYQSIDLQPETMFKSVITDKDDALSQFDNELGDEEISDNQYKAGVDERWKAFLQFWNAVIGATTKDVFTVAWIALQGAYLEPEFATAIAYLENEWLRHKEKFVHAWTDHRLHFGHRATSKAEGAHALIKRELMVSTNDVVTVVNALVCTLKDQHAVRKVALECAKVNLPIKLLIPLFRDVVVKVASQALHRMLDIRDK</sequence>
<dbReference type="EMBL" id="CM038913">
    <property type="protein sequence ID" value="KAH9557436.1"/>
    <property type="molecule type" value="Genomic_DNA"/>
</dbReference>
<proteinExistence type="predicted"/>
<protein>
    <submittedName>
        <fullName evidence="1">Uncharacterized protein</fullName>
    </submittedName>
</protein>
<reference evidence="2" key="1">
    <citation type="journal article" date="2022" name="New Phytol.">
        <title>Phylogenomic structure and speciation in an emerging model: the Sphagnum magellanicum complex (Bryophyta).</title>
        <authorList>
            <person name="Shaw A.J."/>
            <person name="Piatkowski B."/>
            <person name="Duffy A.M."/>
            <person name="Aguero B."/>
            <person name="Imwattana K."/>
            <person name="Nieto-Lugilde M."/>
            <person name="Healey A."/>
            <person name="Weston D.J."/>
            <person name="Patel M.N."/>
            <person name="Schmutz J."/>
            <person name="Grimwood J."/>
            <person name="Yavitt J.B."/>
            <person name="Hassel K."/>
            <person name="Stenoien H.K."/>
            <person name="Flatberg K.I."/>
            <person name="Bickford C.P."/>
            <person name="Hicks K.A."/>
        </authorList>
    </citation>
    <scope>NUCLEOTIDE SEQUENCE [LARGE SCALE GENOMIC DNA]</scope>
</reference>
<evidence type="ECO:0000313" key="1">
    <source>
        <dbReference type="EMBL" id="KAH9557436.1"/>
    </source>
</evidence>
<dbReference type="Proteomes" id="UP000828922">
    <property type="component" value="Linkage Group LG07"/>
</dbReference>
<accession>A0ACB8HMI2</accession>
<comment type="caution">
    <text evidence="1">The sequence shown here is derived from an EMBL/GenBank/DDBJ whole genome shotgun (WGS) entry which is preliminary data.</text>
</comment>
<keyword evidence="2" id="KW-1185">Reference proteome</keyword>